<feature type="transmembrane region" description="Helical" evidence="1">
    <location>
        <begin position="149"/>
        <end position="173"/>
    </location>
</feature>
<feature type="transmembrane region" description="Helical" evidence="1">
    <location>
        <begin position="82"/>
        <end position="101"/>
    </location>
</feature>
<sequence>RKQTRDEELLEDGEVTYEDCAEVYRLIRFNYESRLAYEQASDFHVGQMEIMLKSLANDNPKKWFLRLYKYVSNFGESVGRPLIWFGGLWLLFSLFWAFNGFPYNGGYVDFDLAWPWLMSPDVEMAKDIGRSVLYSLKTFLTLPDLKEGVVSQTIGAVQRLAGASVITLFILALRRAFRR</sequence>
<accession>X1I3X4</accession>
<keyword evidence="1" id="KW-0812">Transmembrane</keyword>
<reference evidence="2" key="1">
    <citation type="journal article" date="2014" name="Front. Microbiol.">
        <title>High frequency of phylogenetically diverse reductive dehalogenase-homologous genes in deep subseafloor sedimentary metagenomes.</title>
        <authorList>
            <person name="Kawai M."/>
            <person name="Futagami T."/>
            <person name="Toyoda A."/>
            <person name="Takaki Y."/>
            <person name="Nishi S."/>
            <person name="Hori S."/>
            <person name="Arai W."/>
            <person name="Tsubouchi T."/>
            <person name="Morono Y."/>
            <person name="Uchiyama I."/>
            <person name="Ito T."/>
            <person name="Fujiyama A."/>
            <person name="Inagaki F."/>
            <person name="Takami H."/>
        </authorList>
    </citation>
    <scope>NUCLEOTIDE SEQUENCE</scope>
    <source>
        <strain evidence="2">Expedition CK06-06</strain>
    </source>
</reference>
<keyword evidence="1" id="KW-0472">Membrane</keyword>
<comment type="caution">
    <text evidence="2">The sequence shown here is derived from an EMBL/GenBank/DDBJ whole genome shotgun (WGS) entry which is preliminary data.</text>
</comment>
<name>X1I3X4_9ZZZZ</name>
<proteinExistence type="predicted"/>
<organism evidence="2">
    <name type="scientific">marine sediment metagenome</name>
    <dbReference type="NCBI Taxonomy" id="412755"/>
    <lineage>
        <taxon>unclassified sequences</taxon>
        <taxon>metagenomes</taxon>
        <taxon>ecological metagenomes</taxon>
    </lineage>
</organism>
<keyword evidence="1" id="KW-1133">Transmembrane helix</keyword>
<gene>
    <name evidence="2" type="ORF">S03H2_37929</name>
</gene>
<evidence type="ECO:0000256" key="1">
    <source>
        <dbReference type="SAM" id="Phobius"/>
    </source>
</evidence>
<feature type="non-terminal residue" evidence="2">
    <location>
        <position position="1"/>
    </location>
</feature>
<evidence type="ECO:0000313" key="2">
    <source>
        <dbReference type="EMBL" id="GAH52263.1"/>
    </source>
</evidence>
<dbReference type="AlphaFoldDB" id="X1I3X4"/>
<protein>
    <submittedName>
        <fullName evidence="2">Uncharacterized protein</fullName>
    </submittedName>
</protein>
<dbReference type="EMBL" id="BARU01023364">
    <property type="protein sequence ID" value="GAH52263.1"/>
    <property type="molecule type" value="Genomic_DNA"/>
</dbReference>